<dbReference type="Pfam" id="PF20033">
    <property type="entry name" value="DUF6438"/>
    <property type="match status" value="1"/>
</dbReference>
<evidence type="ECO:0000313" key="4">
    <source>
        <dbReference type="Proteomes" id="UP000770785"/>
    </source>
</evidence>
<evidence type="ECO:0000256" key="1">
    <source>
        <dbReference type="SAM" id="SignalP"/>
    </source>
</evidence>
<keyword evidence="1" id="KW-0732">Signal</keyword>
<dbReference type="Proteomes" id="UP000770785">
    <property type="component" value="Unassembled WGS sequence"/>
</dbReference>
<feature type="signal peptide" evidence="1">
    <location>
        <begin position="1"/>
        <end position="19"/>
    </location>
</feature>
<evidence type="ECO:0000313" key="3">
    <source>
        <dbReference type="EMBL" id="NJC26357.1"/>
    </source>
</evidence>
<dbReference type="PROSITE" id="PS51257">
    <property type="entry name" value="PROKAR_LIPOPROTEIN"/>
    <property type="match status" value="1"/>
</dbReference>
<evidence type="ECO:0000259" key="2">
    <source>
        <dbReference type="Pfam" id="PF20033"/>
    </source>
</evidence>
<organism evidence="3 4">
    <name type="scientific">Neolewinella antarctica</name>
    <dbReference type="NCBI Taxonomy" id="442734"/>
    <lineage>
        <taxon>Bacteria</taxon>
        <taxon>Pseudomonadati</taxon>
        <taxon>Bacteroidota</taxon>
        <taxon>Saprospiria</taxon>
        <taxon>Saprospirales</taxon>
        <taxon>Lewinellaceae</taxon>
        <taxon>Neolewinella</taxon>
    </lineage>
</organism>
<comment type="caution">
    <text evidence="3">The sequence shown here is derived from an EMBL/GenBank/DDBJ whole genome shotgun (WGS) entry which is preliminary data.</text>
</comment>
<accession>A0ABX0XC54</accession>
<sequence>MRFALLFAAIIIVTSSSSCDPTAYLGPQFSGAKPENLRITYRQDACFGSCEVYELDVYNNGLLVFRGERFTERPGVWHKNDDRRAITSFLDSLSQINFREYPATFPSRLPDAPTQTITWYDGEQAAYPISFKEEASPELRRLADRLQELAQQPGYRQISTELPGGKKATGANEKEEIIVHLREGVVAGTWLAKYGRQGVALKEQITPNTQYYLITTNPNLMAADELLQYLRQDEDVISAQENGTVSPR</sequence>
<gene>
    <name evidence="3" type="ORF">GGR27_001856</name>
</gene>
<feature type="chain" id="PRO_5045224633" description="DUF6438 domain-containing protein" evidence="1">
    <location>
        <begin position="20"/>
        <end position="248"/>
    </location>
</feature>
<dbReference type="RefSeq" id="WP_168037106.1">
    <property type="nucleotide sequence ID" value="NZ_JAATJH010000002.1"/>
</dbReference>
<proteinExistence type="predicted"/>
<feature type="domain" description="DUF6438" evidence="2">
    <location>
        <begin position="38"/>
        <end position="149"/>
    </location>
</feature>
<keyword evidence="4" id="KW-1185">Reference proteome</keyword>
<name>A0ABX0XC54_9BACT</name>
<dbReference type="InterPro" id="IPR045497">
    <property type="entry name" value="DUF6438"/>
</dbReference>
<reference evidence="3 4" key="1">
    <citation type="submission" date="2020-03" db="EMBL/GenBank/DDBJ databases">
        <title>Genomic Encyclopedia of Type Strains, Phase IV (KMG-IV): sequencing the most valuable type-strain genomes for metagenomic binning, comparative biology and taxonomic classification.</title>
        <authorList>
            <person name="Goeker M."/>
        </authorList>
    </citation>
    <scope>NUCLEOTIDE SEQUENCE [LARGE SCALE GENOMIC DNA]</scope>
    <source>
        <strain evidence="3 4">DSM 105096</strain>
    </source>
</reference>
<dbReference type="EMBL" id="JAATJH010000002">
    <property type="protein sequence ID" value="NJC26357.1"/>
    <property type="molecule type" value="Genomic_DNA"/>
</dbReference>
<protein>
    <recommendedName>
        <fullName evidence="2">DUF6438 domain-containing protein</fullName>
    </recommendedName>
</protein>